<feature type="chain" id="PRO_5018074477" description="FimV N-terminal domain-containing protein" evidence="2">
    <location>
        <begin position="29"/>
        <end position="944"/>
    </location>
</feature>
<evidence type="ECO:0000256" key="2">
    <source>
        <dbReference type="SAM" id="SignalP"/>
    </source>
</evidence>
<feature type="region of interest" description="Disordered" evidence="1">
    <location>
        <begin position="199"/>
        <end position="247"/>
    </location>
</feature>
<proteinExistence type="predicted"/>
<feature type="region of interest" description="Disordered" evidence="1">
    <location>
        <begin position="705"/>
        <end position="736"/>
    </location>
</feature>
<dbReference type="Proteomes" id="UP000267521">
    <property type="component" value="Unassembled WGS sequence"/>
</dbReference>
<reference evidence="4 5" key="1">
    <citation type="submission" date="2018-10" db="EMBL/GenBank/DDBJ databases">
        <title>Comamonadaceae CDC group NO-1 genome sequencing and assembly.</title>
        <authorList>
            <person name="Bernier A.-M."/>
            <person name="Bernard K."/>
        </authorList>
    </citation>
    <scope>NUCLEOTIDE SEQUENCE [LARGE SCALE GENOMIC DNA]</scope>
    <source>
        <strain evidence="4 5">NML970147</strain>
    </source>
</reference>
<evidence type="ECO:0000256" key="1">
    <source>
        <dbReference type="SAM" id="MobiDB-lite"/>
    </source>
</evidence>
<feature type="region of interest" description="Disordered" evidence="1">
    <location>
        <begin position="429"/>
        <end position="457"/>
    </location>
</feature>
<feature type="compositionally biased region" description="Low complexity" evidence="1">
    <location>
        <begin position="140"/>
        <end position="181"/>
    </location>
</feature>
<dbReference type="NCBIfam" id="TIGR03505">
    <property type="entry name" value="FimV_core"/>
    <property type="match status" value="1"/>
</dbReference>
<dbReference type="InterPro" id="IPR036779">
    <property type="entry name" value="LysM_dom_sf"/>
</dbReference>
<feature type="region of interest" description="Disordered" evidence="1">
    <location>
        <begin position="816"/>
        <end position="847"/>
    </location>
</feature>
<dbReference type="InterPro" id="IPR020012">
    <property type="entry name" value="LysM_FimV"/>
</dbReference>
<feature type="domain" description="FimV N-terminal" evidence="3">
    <location>
        <begin position="29"/>
        <end position="136"/>
    </location>
</feature>
<dbReference type="InterPro" id="IPR038440">
    <property type="entry name" value="FimV_C_sf"/>
</dbReference>
<dbReference type="EMBL" id="RDQM01000001">
    <property type="protein sequence ID" value="RMX01398.1"/>
    <property type="molecule type" value="Genomic_DNA"/>
</dbReference>
<dbReference type="NCBIfam" id="TIGR03504">
    <property type="entry name" value="FimV_Cterm"/>
    <property type="match status" value="1"/>
</dbReference>
<comment type="caution">
    <text evidence="4">The sequence shown here is derived from an EMBL/GenBank/DDBJ whole genome shotgun (WGS) entry which is preliminary data.</text>
</comment>
<dbReference type="AlphaFoldDB" id="A0A3M6QE48"/>
<dbReference type="InterPro" id="IPR020011">
    <property type="entry name" value="FimV_C"/>
</dbReference>
<dbReference type="Pfam" id="PF25800">
    <property type="entry name" value="FimV_N"/>
    <property type="match status" value="1"/>
</dbReference>
<dbReference type="InterPro" id="IPR018392">
    <property type="entry name" value="LysM"/>
</dbReference>
<feature type="signal peptide" evidence="2">
    <location>
        <begin position="1"/>
        <end position="28"/>
    </location>
</feature>
<gene>
    <name evidence="4" type="ORF">EBQ26_01075</name>
</gene>
<dbReference type="CDD" id="cd00118">
    <property type="entry name" value="LysM"/>
    <property type="match status" value="1"/>
</dbReference>
<feature type="compositionally biased region" description="Pro residues" evidence="1">
    <location>
        <begin position="476"/>
        <end position="512"/>
    </location>
</feature>
<feature type="region of interest" description="Disordered" evidence="1">
    <location>
        <begin position="140"/>
        <end position="185"/>
    </location>
</feature>
<evidence type="ECO:0000313" key="4">
    <source>
        <dbReference type="EMBL" id="RMX01398.1"/>
    </source>
</evidence>
<feature type="compositionally biased region" description="Low complexity" evidence="1">
    <location>
        <begin position="441"/>
        <end position="453"/>
    </location>
</feature>
<feature type="compositionally biased region" description="Polar residues" evidence="1">
    <location>
        <begin position="707"/>
        <end position="718"/>
    </location>
</feature>
<feature type="region of interest" description="Disordered" evidence="1">
    <location>
        <begin position="751"/>
        <end position="784"/>
    </location>
</feature>
<feature type="region of interest" description="Disordered" evidence="1">
    <location>
        <begin position="332"/>
        <end position="398"/>
    </location>
</feature>
<dbReference type="Gene3D" id="3.10.350.10">
    <property type="entry name" value="LysM domain"/>
    <property type="match status" value="1"/>
</dbReference>
<feature type="region of interest" description="Disordered" evidence="1">
    <location>
        <begin position="474"/>
        <end position="525"/>
    </location>
</feature>
<feature type="compositionally biased region" description="Polar residues" evidence="1">
    <location>
        <begin position="816"/>
        <end position="835"/>
    </location>
</feature>
<evidence type="ECO:0000313" key="5">
    <source>
        <dbReference type="Proteomes" id="UP000267521"/>
    </source>
</evidence>
<organism evidence="4 5">
    <name type="scientific">Allofranklinella schreckenbergeri</name>
    <dbReference type="NCBI Taxonomy" id="1076744"/>
    <lineage>
        <taxon>Bacteria</taxon>
        <taxon>Pseudomonadati</taxon>
        <taxon>Pseudomonadota</taxon>
        <taxon>Betaproteobacteria</taxon>
        <taxon>Burkholderiales</taxon>
        <taxon>Comamonadaceae</taxon>
        <taxon>Allofranklinella</taxon>
    </lineage>
</organism>
<dbReference type="Gene3D" id="1.20.58.2200">
    <property type="match status" value="1"/>
</dbReference>
<feature type="compositionally biased region" description="Basic and acidic residues" evidence="1">
    <location>
        <begin position="384"/>
        <end position="398"/>
    </location>
</feature>
<feature type="compositionally biased region" description="Pro residues" evidence="1">
    <location>
        <begin position="431"/>
        <end position="440"/>
    </location>
</feature>
<feature type="compositionally biased region" description="Low complexity" evidence="1">
    <location>
        <begin position="342"/>
        <end position="357"/>
    </location>
</feature>
<evidence type="ECO:0000259" key="3">
    <source>
        <dbReference type="Pfam" id="PF25800"/>
    </source>
</evidence>
<keyword evidence="2" id="KW-0732">Signal</keyword>
<feature type="compositionally biased region" description="Low complexity" evidence="1">
    <location>
        <begin position="770"/>
        <end position="784"/>
    </location>
</feature>
<accession>A0A3M6QE48</accession>
<name>A0A3M6QE48_9BURK</name>
<feature type="compositionally biased region" description="Low complexity" evidence="1">
    <location>
        <begin position="215"/>
        <end position="231"/>
    </location>
</feature>
<sequence length="944" mass="98613">MANMHRWKHSALAAAVALTAGLHGPAAALTLGQIRVQSHLGEPLRATIPVSNLTADEAQTLQANPASPDVFNAHGANYSSIMTRLQVTLQRKADGSAQLLLSTPTPVNEPFVDLVLSATWNGGNAVRSYAVLLDPPISPKRSAAAGSAGAQSAATPAEAPVATTMPTRPAPAMAPVVAPRTSTRVQGDDVYQRARNWMQSQGQTVSGAVAPAPKPSRAAASRAGGKARASSMPAAGAEGAVRTRRGDTASSIARRHLPSGVSLDQMLVALQRANPHAFIRDNVNLLRSGVTLEIPDLAEVQAVSAHDARRQIVAQTRDFNQYRNRAAARVATVPTAKHKSDTTVGRVTAPVTAPAAPQGDTLKLSSQQASQAQKRMEQQLVMQRQKEEDEARRLEAETNAQKAKELLEQAKELNGNGAGAAKESAGIVPIEAPPPVPLPQAPTETPAETPAAASDAVPMDEVKLPAEPAKAVEIPEPAPVPVEPVPAEPPAPVEPVQPVEPPKPVEPPPEPPKPAEKPRPAPAPAPVVEESFLDSLLANPWLPYMGGGLLALLGLGLYYRYRKGRSGDDVVYENSNIPDSFFASSRGGDTQGGSSAASTQSASSGLSTAVSSMSYSPSQIDATGEGDPVLEADVLLAYGRDQQAEEVLKEAEINNPTRAAIKVRLAEIYASRQDRLLFEAKASELAKLTQQTGTDWAKVAELGRNLDPTNPLYQTPQQEAGGVEDPNAGADSSLLSGFGPLSGLDFDFQQSSLAPVSDGPDTEQGERPTGPASAPSPAGLADLGLDLNLGDIEAPSSVSAGLPHEDAAHAAIPTLPSAQEETSSTVPASVSQLESPSEEGPKSSLEFDLSDMDFSLPPIEPEPQSRPMETVNPLEGERSFLGELDLGPETMADEDPLATKLALAREFQGLGDSEGARALLQEVIAQADGPLKAKAQAMLDGLNS</sequence>
<protein>
    <recommendedName>
        <fullName evidence="3">FimV N-terminal domain-containing protein</fullName>
    </recommendedName>
</protein>
<dbReference type="InterPro" id="IPR057840">
    <property type="entry name" value="FimV_N"/>
</dbReference>